<evidence type="ECO:0000256" key="6">
    <source>
        <dbReference type="ARBA" id="ARBA00022984"/>
    </source>
</evidence>
<organism evidence="13 14">
    <name type="scientific">Paraglaciecola polaris LMG 21857</name>
    <dbReference type="NCBI Taxonomy" id="1129793"/>
    <lineage>
        <taxon>Bacteria</taxon>
        <taxon>Pseudomonadati</taxon>
        <taxon>Pseudomonadota</taxon>
        <taxon>Gammaproteobacteria</taxon>
        <taxon>Alteromonadales</taxon>
        <taxon>Alteromonadaceae</taxon>
        <taxon>Paraglaciecola</taxon>
    </lineage>
</organism>
<dbReference type="InterPro" id="IPR007235">
    <property type="entry name" value="Glyco_trans_28_C"/>
</dbReference>
<keyword evidence="9 10" id="KW-0961">Cell wall biogenesis/degradation</keyword>
<evidence type="ECO:0000256" key="7">
    <source>
        <dbReference type="ARBA" id="ARBA00023136"/>
    </source>
</evidence>
<dbReference type="InterPro" id="IPR004276">
    <property type="entry name" value="GlycoTrans_28_N"/>
</dbReference>
<dbReference type="EC" id="2.4.1.227" evidence="10"/>
<feature type="domain" description="Glycosyl transferase family 28 C-terminal" evidence="12">
    <location>
        <begin position="203"/>
        <end position="366"/>
    </location>
</feature>
<dbReference type="GO" id="GO:0051991">
    <property type="term" value="F:UDP-N-acetyl-D-glucosamine:N-acetylmuramoyl-L-alanyl-D-glutamyl-meso-2,6-diaminopimelyl-D-alanyl-D-alanine-diphosphoundecaprenol 4-beta-N-acetylglucosaminlytransferase activity"/>
    <property type="evidence" value="ECO:0007669"/>
    <property type="project" value="RHEA"/>
</dbReference>
<gene>
    <name evidence="10 13" type="primary">murG</name>
    <name evidence="13" type="ORF">GPLA_1321</name>
</gene>
<evidence type="ECO:0000256" key="1">
    <source>
        <dbReference type="ARBA" id="ARBA00022475"/>
    </source>
</evidence>
<dbReference type="EMBL" id="BAER01000033">
    <property type="protein sequence ID" value="GAC32235.1"/>
    <property type="molecule type" value="Genomic_DNA"/>
</dbReference>
<evidence type="ECO:0000256" key="2">
    <source>
        <dbReference type="ARBA" id="ARBA00022618"/>
    </source>
</evidence>
<comment type="subcellular location">
    <subcellularLocation>
        <location evidence="10">Cell membrane</location>
        <topology evidence="10">Peripheral membrane protein</topology>
        <orientation evidence="10">Cytoplasmic side</orientation>
    </subcellularLocation>
</comment>
<dbReference type="STRING" id="1129793.GPLA_1321"/>
<evidence type="ECO:0000256" key="3">
    <source>
        <dbReference type="ARBA" id="ARBA00022676"/>
    </source>
</evidence>
<dbReference type="AlphaFoldDB" id="K7AA07"/>
<evidence type="ECO:0000256" key="8">
    <source>
        <dbReference type="ARBA" id="ARBA00023306"/>
    </source>
</evidence>
<evidence type="ECO:0000313" key="13">
    <source>
        <dbReference type="EMBL" id="GAC32235.1"/>
    </source>
</evidence>
<evidence type="ECO:0000256" key="9">
    <source>
        <dbReference type="ARBA" id="ARBA00023316"/>
    </source>
</evidence>
<sequence>MSNTLLVMAGGTGGHVFPGLAVAHALKEQDWHIHWLGTSQRMEAQLVPKAGYDISFIDIAGVRGNGVMRLLAAPFKIVKAVMQARSVIKQVKPDVVLGMGGFASGPGGVAAWLMGKPLVLHEQNAVPGMTNKLLARIATHVLTGFDCTFNAQNTAGLSENVAYDPQAKYQWVGNPVRAGFADIVRNVARDPLECAAPKRALNILILGGSLGAKALNEHVPLALAKQNDFAVRHQCGKGHLADVRALYQSELGDRGNWQVDEFVDDMLQAYQWADLVVCRAGALTVAEVAATGVAAIFVPLPHAVDDHQTKNAQALVEKGAAYLLAQNELVQGGLSTLLDTCLAQPNMLIDMGCKAHTLAKLDAVQRVTHCCQLLVEKAQ</sequence>
<feature type="binding site" evidence="10">
    <location>
        <position position="124"/>
    </location>
    <ligand>
        <name>UDP-N-acetyl-alpha-D-glucosamine</name>
        <dbReference type="ChEBI" id="CHEBI:57705"/>
    </ligand>
</feature>
<dbReference type="GO" id="GO:0005975">
    <property type="term" value="P:carbohydrate metabolic process"/>
    <property type="evidence" value="ECO:0007669"/>
    <property type="project" value="InterPro"/>
</dbReference>
<comment type="pathway">
    <text evidence="10">Cell wall biogenesis; peptidoglycan biosynthesis.</text>
</comment>
<comment type="caution">
    <text evidence="10">Lacks conserved residue(s) required for the propagation of feature annotation.</text>
</comment>
<evidence type="ECO:0000259" key="11">
    <source>
        <dbReference type="Pfam" id="PF03033"/>
    </source>
</evidence>
<dbReference type="OrthoDB" id="9808936at2"/>
<name>K7AA07_9ALTE</name>
<dbReference type="SUPFAM" id="SSF53756">
    <property type="entry name" value="UDP-Glycosyltransferase/glycogen phosphorylase"/>
    <property type="match status" value="1"/>
</dbReference>
<feature type="binding site" evidence="10">
    <location>
        <position position="177"/>
    </location>
    <ligand>
        <name>UDP-N-acetyl-alpha-D-glucosamine</name>
        <dbReference type="ChEBI" id="CHEBI:57705"/>
    </ligand>
</feature>
<dbReference type="Pfam" id="PF04101">
    <property type="entry name" value="Glyco_tran_28_C"/>
    <property type="match status" value="1"/>
</dbReference>
<keyword evidence="6 10" id="KW-0573">Peptidoglycan synthesis</keyword>
<protein>
    <recommendedName>
        <fullName evidence="10">UDP-N-acetylglucosamine--N-acetylmuramyl-(pentapeptide) pyrophosphoryl-undecaprenol N-acetylglucosamine transferase</fullName>
        <ecNumber evidence="10">2.4.1.227</ecNumber>
    </recommendedName>
    <alternativeName>
        <fullName evidence="10">Undecaprenyl-PP-MurNAc-pentapeptide-UDPGlcNAc GlcNAc transferase</fullName>
    </alternativeName>
</protein>
<keyword evidence="14" id="KW-1185">Reference proteome</keyword>
<keyword evidence="3 10" id="KW-0328">Glycosyltransferase</keyword>
<dbReference type="PANTHER" id="PTHR21015:SF22">
    <property type="entry name" value="GLYCOSYLTRANSFERASE"/>
    <property type="match status" value="1"/>
</dbReference>
<evidence type="ECO:0000259" key="12">
    <source>
        <dbReference type="Pfam" id="PF04101"/>
    </source>
</evidence>
<comment type="caution">
    <text evidence="13">The sequence shown here is derived from an EMBL/GenBank/DDBJ whole genome shotgun (WGS) entry which is preliminary data.</text>
</comment>
<comment type="function">
    <text evidence="10">Cell wall formation. Catalyzes the transfer of a GlcNAc subunit on undecaprenyl-pyrophosphoryl-MurNAc-pentapeptide (lipid intermediate I) to form undecaprenyl-pyrophosphoryl-MurNAc-(pentapeptide)GlcNAc (lipid intermediate II).</text>
</comment>
<evidence type="ECO:0000256" key="10">
    <source>
        <dbReference type="HAMAP-Rule" id="MF_00033"/>
    </source>
</evidence>
<reference evidence="14" key="1">
    <citation type="journal article" date="2014" name="Environ. Microbiol.">
        <title>Comparative genomics of the marine bacterial genus Glaciecola reveals the high degree of genomic diversity and genomic characteristic for cold adaptation.</title>
        <authorList>
            <person name="Qin Q.L."/>
            <person name="Xie B.B."/>
            <person name="Yu Y."/>
            <person name="Shu Y.L."/>
            <person name="Rong J.C."/>
            <person name="Zhang Y.J."/>
            <person name="Zhao D.L."/>
            <person name="Chen X.L."/>
            <person name="Zhang X.Y."/>
            <person name="Chen B."/>
            <person name="Zhou B.C."/>
            <person name="Zhang Y.Z."/>
        </authorList>
    </citation>
    <scope>NUCLEOTIDE SEQUENCE [LARGE SCALE GENOMIC DNA]</scope>
    <source>
        <strain evidence="14">LMG 21857</strain>
    </source>
</reference>
<feature type="binding site" evidence="10">
    <location>
        <position position="209"/>
    </location>
    <ligand>
        <name>UDP-N-acetyl-alpha-D-glucosamine</name>
        <dbReference type="ChEBI" id="CHEBI:57705"/>
    </ligand>
</feature>
<dbReference type="HAMAP" id="MF_00033">
    <property type="entry name" value="MurG"/>
    <property type="match status" value="1"/>
</dbReference>
<dbReference type="UniPathway" id="UPA00219"/>
<accession>K7AA07</accession>
<feature type="domain" description="Glycosyltransferase family 28 N-terminal" evidence="11">
    <location>
        <begin position="6"/>
        <end position="142"/>
    </location>
</feature>
<keyword evidence="2 10" id="KW-0132">Cell division</keyword>
<dbReference type="GO" id="GO:0050511">
    <property type="term" value="F:undecaprenyldiphospho-muramoylpentapeptide beta-N-acetylglucosaminyltransferase activity"/>
    <property type="evidence" value="ECO:0007669"/>
    <property type="project" value="UniProtKB-UniRule"/>
</dbReference>
<dbReference type="Gene3D" id="3.40.50.2000">
    <property type="entry name" value="Glycogen Phosphorylase B"/>
    <property type="match status" value="2"/>
</dbReference>
<dbReference type="GO" id="GO:0071555">
    <property type="term" value="P:cell wall organization"/>
    <property type="evidence" value="ECO:0007669"/>
    <property type="project" value="UniProtKB-KW"/>
</dbReference>
<keyword evidence="4 10" id="KW-0808">Transferase</keyword>
<comment type="catalytic activity">
    <reaction evidence="10">
        <text>di-trans,octa-cis-undecaprenyl diphospho-N-acetyl-alpha-D-muramoyl-L-alanyl-D-glutamyl-meso-2,6-diaminopimeloyl-D-alanyl-D-alanine + UDP-N-acetyl-alpha-D-glucosamine = di-trans,octa-cis-undecaprenyl diphospho-[N-acetyl-alpha-D-glucosaminyl-(1-&gt;4)]-N-acetyl-alpha-D-muramoyl-L-alanyl-D-glutamyl-meso-2,6-diaminopimeloyl-D-alanyl-D-alanine + UDP + H(+)</text>
        <dbReference type="Rhea" id="RHEA:31227"/>
        <dbReference type="ChEBI" id="CHEBI:15378"/>
        <dbReference type="ChEBI" id="CHEBI:57705"/>
        <dbReference type="ChEBI" id="CHEBI:58223"/>
        <dbReference type="ChEBI" id="CHEBI:61387"/>
        <dbReference type="ChEBI" id="CHEBI:61388"/>
        <dbReference type="EC" id="2.4.1.227"/>
    </reaction>
</comment>
<dbReference type="NCBIfam" id="TIGR01133">
    <property type="entry name" value="murG"/>
    <property type="match status" value="1"/>
</dbReference>
<dbReference type="Proteomes" id="UP000006322">
    <property type="component" value="Unassembled WGS sequence"/>
</dbReference>
<evidence type="ECO:0000256" key="4">
    <source>
        <dbReference type="ARBA" id="ARBA00022679"/>
    </source>
</evidence>
<dbReference type="GO" id="GO:0051301">
    <property type="term" value="P:cell division"/>
    <property type="evidence" value="ECO:0007669"/>
    <property type="project" value="UniProtKB-KW"/>
</dbReference>
<keyword evidence="8 10" id="KW-0131">Cell cycle</keyword>
<keyword evidence="5 10" id="KW-0133">Cell shape</keyword>
<proteinExistence type="inferred from homology"/>
<feature type="binding site" evidence="10">
    <location>
        <begin position="282"/>
        <end position="287"/>
    </location>
    <ligand>
        <name>UDP-N-acetyl-alpha-D-glucosamine</name>
        <dbReference type="ChEBI" id="CHEBI:57705"/>
    </ligand>
</feature>
<comment type="similarity">
    <text evidence="10">Belongs to the glycosyltransferase 28 family. MurG subfamily.</text>
</comment>
<dbReference type="PANTHER" id="PTHR21015">
    <property type="entry name" value="UDP-N-ACETYLGLUCOSAMINE--N-ACETYLMURAMYL-(PENTAPEPTIDE) PYROPHOSPHORYL-UNDECAPRENOL N-ACETYLGLUCOSAMINE TRANSFERASE 1"/>
    <property type="match status" value="1"/>
</dbReference>
<keyword evidence="1 10" id="KW-1003">Cell membrane</keyword>
<dbReference type="GO" id="GO:0009252">
    <property type="term" value="P:peptidoglycan biosynthetic process"/>
    <property type="evidence" value="ECO:0007669"/>
    <property type="project" value="UniProtKB-UniRule"/>
</dbReference>
<keyword evidence="7 10" id="KW-0472">Membrane</keyword>
<dbReference type="GO" id="GO:0005886">
    <property type="term" value="C:plasma membrane"/>
    <property type="evidence" value="ECO:0007669"/>
    <property type="project" value="UniProtKB-SubCell"/>
</dbReference>
<evidence type="ECO:0000256" key="5">
    <source>
        <dbReference type="ARBA" id="ARBA00022960"/>
    </source>
</evidence>
<feature type="binding site" evidence="10">
    <location>
        <begin position="12"/>
        <end position="14"/>
    </location>
    <ligand>
        <name>UDP-N-acetyl-alpha-D-glucosamine</name>
        <dbReference type="ChEBI" id="CHEBI:57705"/>
    </ligand>
</feature>
<dbReference type="CDD" id="cd03785">
    <property type="entry name" value="GT28_MurG"/>
    <property type="match status" value="1"/>
</dbReference>
<dbReference type="Pfam" id="PF03033">
    <property type="entry name" value="Glyco_transf_28"/>
    <property type="match status" value="1"/>
</dbReference>
<feature type="binding site" evidence="10">
    <location>
        <position position="308"/>
    </location>
    <ligand>
        <name>UDP-N-acetyl-alpha-D-glucosamine</name>
        <dbReference type="ChEBI" id="CHEBI:57705"/>
    </ligand>
</feature>
<dbReference type="GO" id="GO:0008360">
    <property type="term" value="P:regulation of cell shape"/>
    <property type="evidence" value="ECO:0007669"/>
    <property type="project" value="UniProtKB-KW"/>
</dbReference>
<evidence type="ECO:0000313" key="14">
    <source>
        <dbReference type="Proteomes" id="UP000006322"/>
    </source>
</evidence>
<dbReference type="InterPro" id="IPR006009">
    <property type="entry name" value="GlcNAc_MurG"/>
</dbReference>